<comment type="caution">
    <text evidence="2">The sequence shown here is derived from an EMBL/GenBank/DDBJ whole genome shotgun (WGS) entry which is preliminary data.</text>
</comment>
<protein>
    <submittedName>
        <fullName evidence="2">Uncharacterized protein</fullName>
    </submittedName>
</protein>
<sequence length="95" mass="10378">MLPSQRSSSADTSKNNESNLSSADIASEGNNNVSGGGDFTSYYGKERIVKIYHSDTKTVTLLNENDPMTADQKEHLKQAIAPYQQNQAAIRATKK</sequence>
<evidence type="ECO:0000313" key="2">
    <source>
        <dbReference type="EMBL" id="CUW04326.1"/>
    </source>
</evidence>
<gene>
    <name evidence="2" type="ORF">PL111_1844</name>
</gene>
<evidence type="ECO:0000313" key="3">
    <source>
        <dbReference type="Proteomes" id="UP000198868"/>
    </source>
</evidence>
<evidence type="ECO:0000256" key="1">
    <source>
        <dbReference type="SAM" id="MobiDB-lite"/>
    </source>
</evidence>
<feature type="compositionally biased region" description="Polar residues" evidence="1">
    <location>
        <begin position="1"/>
        <end position="33"/>
    </location>
</feature>
<dbReference type="Proteomes" id="UP000198868">
    <property type="component" value="Unassembled WGS sequence"/>
</dbReference>
<dbReference type="EMBL" id="FBTU01000001">
    <property type="protein sequence ID" value="CUW04326.1"/>
    <property type="molecule type" value="Genomic_DNA"/>
</dbReference>
<accession>A0AAN2QSQ8</accession>
<name>A0AAN2QSQ8_9LACO</name>
<proteinExistence type="predicted"/>
<feature type="region of interest" description="Disordered" evidence="1">
    <location>
        <begin position="1"/>
        <end position="39"/>
    </location>
</feature>
<organism evidence="2 3">
    <name type="scientific">Leuconostoc inhae</name>
    <dbReference type="NCBI Taxonomy" id="178001"/>
    <lineage>
        <taxon>Bacteria</taxon>
        <taxon>Bacillati</taxon>
        <taxon>Bacillota</taxon>
        <taxon>Bacilli</taxon>
        <taxon>Lactobacillales</taxon>
        <taxon>Lactobacillaceae</taxon>
        <taxon>Leuconostoc</taxon>
    </lineage>
</organism>
<dbReference type="AlphaFoldDB" id="A0AAN2QSQ8"/>
<reference evidence="2 3" key="1">
    <citation type="submission" date="2015-12" db="EMBL/GenBank/DDBJ databases">
        <authorList>
            <person name="Andreevskaya M."/>
        </authorList>
    </citation>
    <scope>NUCLEOTIDE SEQUENCE [LARGE SCALE GENOMIC DNA]</scope>
    <source>
        <strain evidence="2 3">PL111</strain>
    </source>
</reference>